<dbReference type="GO" id="GO:0005634">
    <property type="term" value="C:nucleus"/>
    <property type="evidence" value="ECO:0007669"/>
    <property type="project" value="TreeGrafter"/>
</dbReference>
<dbReference type="SMART" id="SM00368">
    <property type="entry name" value="LRR_RI"/>
    <property type="match status" value="4"/>
</dbReference>
<dbReference type="InterPro" id="IPR032675">
    <property type="entry name" value="LRR_dom_sf"/>
</dbReference>
<dbReference type="GO" id="GO:0048471">
    <property type="term" value="C:perinuclear region of cytoplasm"/>
    <property type="evidence" value="ECO:0007669"/>
    <property type="project" value="TreeGrafter"/>
</dbReference>
<dbReference type="PANTHER" id="PTHR24113">
    <property type="entry name" value="RAN GTPASE-ACTIVATING PROTEIN 1"/>
    <property type="match status" value="1"/>
</dbReference>
<organism evidence="4 5">
    <name type="scientific">Jimgerdemannia flammicorona</name>
    <dbReference type="NCBI Taxonomy" id="994334"/>
    <lineage>
        <taxon>Eukaryota</taxon>
        <taxon>Fungi</taxon>
        <taxon>Fungi incertae sedis</taxon>
        <taxon>Mucoromycota</taxon>
        <taxon>Mucoromycotina</taxon>
        <taxon>Endogonomycetes</taxon>
        <taxon>Endogonales</taxon>
        <taxon>Endogonaceae</taxon>
        <taxon>Jimgerdemannia</taxon>
    </lineage>
</organism>
<proteinExistence type="predicted"/>
<accession>A0A433A010</accession>
<reference evidence="4 5" key="1">
    <citation type="journal article" date="2018" name="New Phytol.">
        <title>Phylogenomics of Endogonaceae and evolution of mycorrhizas within Mucoromycota.</title>
        <authorList>
            <person name="Chang Y."/>
            <person name="Desiro A."/>
            <person name="Na H."/>
            <person name="Sandor L."/>
            <person name="Lipzen A."/>
            <person name="Clum A."/>
            <person name="Barry K."/>
            <person name="Grigoriev I.V."/>
            <person name="Martin F.M."/>
            <person name="Stajich J.E."/>
            <person name="Smith M.E."/>
            <person name="Bonito G."/>
            <person name="Spatafora J.W."/>
        </authorList>
    </citation>
    <scope>NUCLEOTIDE SEQUENCE [LARGE SCALE GENOMIC DNA]</scope>
    <source>
        <strain evidence="4 5">GMNB39</strain>
    </source>
</reference>
<dbReference type="AlphaFoldDB" id="A0A433A010"/>
<comment type="caution">
    <text evidence="4">The sequence shown here is derived from an EMBL/GenBank/DDBJ whole genome shotgun (WGS) entry which is preliminary data.</text>
</comment>
<gene>
    <name evidence="4" type="ORF">BC936DRAFT_142694</name>
</gene>
<evidence type="ECO:0000313" key="4">
    <source>
        <dbReference type="EMBL" id="RUO96060.1"/>
    </source>
</evidence>
<dbReference type="InterPro" id="IPR027038">
    <property type="entry name" value="RanGap"/>
</dbReference>
<dbReference type="Pfam" id="PF13516">
    <property type="entry name" value="LRR_6"/>
    <property type="match status" value="4"/>
</dbReference>
<dbReference type="SUPFAM" id="SSF52047">
    <property type="entry name" value="RNI-like"/>
    <property type="match status" value="1"/>
</dbReference>
<evidence type="ECO:0000313" key="5">
    <source>
        <dbReference type="Proteomes" id="UP000268093"/>
    </source>
</evidence>
<dbReference type="Proteomes" id="UP000268093">
    <property type="component" value="Unassembled WGS sequence"/>
</dbReference>
<dbReference type="GO" id="GO:0005096">
    <property type="term" value="F:GTPase activator activity"/>
    <property type="evidence" value="ECO:0007669"/>
    <property type="project" value="UniProtKB-KW"/>
</dbReference>
<dbReference type="GO" id="GO:0005829">
    <property type="term" value="C:cytosol"/>
    <property type="evidence" value="ECO:0007669"/>
    <property type="project" value="TreeGrafter"/>
</dbReference>
<name>A0A433A010_9FUNG</name>
<dbReference type="GO" id="GO:0031267">
    <property type="term" value="F:small GTPase binding"/>
    <property type="evidence" value="ECO:0007669"/>
    <property type="project" value="TreeGrafter"/>
</dbReference>
<dbReference type="OrthoDB" id="120976at2759"/>
<keyword evidence="3" id="KW-0677">Repeat</keyword>
<sequence>MLLEELGGFIDKNTTQLTIRGPLDSEEFKMCLQHVSSKTLTFIDGNINFCSLVNALSPIPIYLEELNLINCRLNGPGTECMNRTWRHLGHDTTIHRYFGGFCGDRADCITAIDQIARINTLTHLNMSNNRIGRLGISVLARNLRSMIKLSELNLSGNSIDNYGAISLAEGFAYDCNLATLELSDNRIENDGAMTLACALTENRSLRKLILAKNLIGGRGVNALAIAINLNKTLNVLDLQSLLR</sequence>
<keyword evidence="2" id="KW-0433">Leucine-rich repeat</keyword>
<dbReference type="GO" id="GO:0006913">
    <property type="term" value="P:nucleocytoplasmic transport"/>
    <property type="evidence" value="ECO:0007669"/>
    <property type="project" value="TreeGrafter"/>
</dbReference>
<evidence type="ECO:0000256" key="2">
    <source>
        <dbReference type="ARBA" id="ARBA00022614"/>
    </source>
</evidence>
<dbReference type="PANTHER" id="PTHR24113:SF12">
    <property type="entry name" value="RAN GTPASE-ACTIVATING PROTEIN 1"/>
    <property type="match status" value="1"/>
</dbReference>
<keyword evidence="1" id="KW-0343">GTPase activation</keyword>
<dbReference type="EMBL" id="RBNI01023695">
    <property type="protein sequence ID" value="RUO96060.1"/>
    <property type="molecule type" value="Genomic_DNA"/>
</dbReference>
<evidence type="ECO:0000256" key="1">
    <source>
        <dbReference type="ARBA" id="ARBA00022468"/>
    </source>
</evidence>
<evidence type="ECO:0000256" key="3">
    <source>
        <dbReference type="ARBA" id="ARBA00022737"/>
    </source>
</evidence>
<keyword evidence="5" id="KW-1185">Reference proteome</keyword>
<dbReference type="InterPro" id="IPR001611">
    <property type="entry name" value="Leu-rich_rpt"/>
</dbReference>
<evidence type="ECO:0008006" key="6">
    <source>
        <dbReference type="Google" id="ProtNLM"/>
    </source>
</evidence>
<dbReference type="Gene3D" id="3.80.10.10">
    <property type="entry name" value="Ribonuclease Inhibitor"/>
    <property type="match status" value="1"/>
</dbReference>
<protein>
    <recommendedName>
        <fullName evidence="6">RNI-like protein</fullName>
    </recommendedName>
</protein>